<evidence type="ECO:0000256" key="1">
    <source>
        <dbReference type="SAM" id="Phobius"/>
    </source>
</evidence>
<keyword evidence="1" id="KW-1133">Transmembrane helix</keyword>
<comment type="caution">
    <text evidence="2">The sequence shown here is derived from an EMBL/GenBank/DDBJ whole genome shotgun (WGS) entry which is preliminary data.</text>
</comment>
<evidence type="ECO:0000313" key="2">
    <source>
        <dbReference type="EMBL" id="KNG90953.1"/>
    </source>
</evidence>
<dbReference type="InterPro" id="IPR010354">
    <property type="entry name" value="Oleate_hydratase"/>
</dbReference>
<feature type="transmembrane region" description="Helical" evidence="1">
    <location>
        <begin position="21"/>
        <end position="38"/>
    </location>
</feature>
<dbReference type="PANTHER" id="PTHR37417">
    <property type="entry name" value="67 KDA MYOSIN-CROSS-REACTIVE ANTIGEN FAMILY PROTEIN (AFU_ORTHOLOGUE AFUA_5G09970)"/>
    <property type="match status" value="1"/>
</dbReference>
<dbReference type="Proteomes" id="UP000037505">
    <property type="component" value="Unassembled WGS sequence"/>
</dbReference>
<keyword evidence="1" id="KW-0812">Transmembrane</keyword>
<dbReference type="GO" id="GO:0071949">
    <property type="term" value="F:FAD binding"/>
    <property type="evidence" value="ECO:0007669"/>
    <property type="project" value="InterPro"/>
</dbReference>
<dbReference type="GeneID" id="26802494"/>
<dbReference type="SUPFAM" id="SSF51905">
    <property type="entry name" value="FAD/NAD(P)-binding domain"/>
    <property type="match status" value="1"/>
</dbReference>
<evidence type="ECO:0008006" key="4">
    <source>
        <dbReference type="Google" id="ProtNLM"/>
    </source>
</evidence>
<keyword evidence="1" id="KW-0472">Membrane</keyword>
<sequence>MACKRQSYQKRNQRVQNHGNAWILGSSIASLASAVYLIQDTDMPASHVHILESRIAPEDGIPTTGDSVSGYDHRAPCLPLLCDEYTENLLSLVPSSNSPGKTMLDDLNEARRNAPPTRLFSQHGHQVEALQPQNIRIGWKVRMSLVTFILKSEKSLGRKIIRDFFDKWFFHSRFWAVWSSAFGLCPWHSAVEFRRGLLSYFHDFQRRKEFPGLDRCRYHAQEDIILPITNFLQEKGVHFQFNTTVTDITVDLQRGYQSISAFKTVQNGLENTVTVSAPDVVIASLGSSISGSTKGTNTRPPSLEILKAEDKLDENWSLWLAFGAGLGSSLGDPYNFCTRVGESREETFTISIRGVKFSDHFMNLASAENDSTSIVLQNSNWLLSLFIPRQPLVPYQPTDVQVMWGYGSAPQHIGNFVKKPMLWCSGQEILIELLQHLNVPPESILDHSITIPRVMPRLAAPLLPRACADRPRVIPECTTNLAVVGQFVEIPDETAATMDYSIHGAQIAIYQLMGVQKGRRKDKKHSIASFLGF</sequence>
<dbReference type="Pfam" id="PF06100">
    <property type="entry name" value="MCRA"/>
    <property type="match status" value="1"/>
</dbReference>
<evidence type="ECO:0000313" key="3">
    <source>
        <dbReference type="Proteomes" id="UP000037505"/>
    </source>
</evidence>
<reference evidence="2 3" key="1">
    <citation type="submission" date="2014-06" db="EMBL/GenBank/DDBJ databases">
        <title>The Genome of the Aflatoxigenic Filamentous Fungus Aspergillus nomius.</title>
        <authorList>
            <person name="Moore M.G."/>
            <person name="Shannon B.M."/>
            <person name="Brian M.M."/>
        </authorList>
    </citation>
    <scope>NUCLEOTIDE SEQUENCE [LARGE SCALE GENOMIC DNA]</scope>
    <source>
        <strain evidence="2 3">NRRL 13137</strain>
    </source>
</reference>
<protein>
    <recommendedName>
        <fullName evidence="4">Oleate hydratase</fullName>
    </recommendedName>
</protein>
<dbReference type="GO" id="GO:0006631">
    <property type="term" value="P:fatty acid metabolic process"/>
    <property type="evidence" value="ECO:0007669"/>
    <property type="project" value="InterPro"/>
</dbReference>
<dbReference type="AlphaFoldDB" id="A0A0L1JHV6"/>
<dbReference type="PANTHER" id="PTHR37417:SF2">
    <property type="entry name" value="67 KDA MYOSIN-CROSS-REACTIVE ANTIGEN FAMILY PROTEIN (AFU_ORTHOLOGUE AFUA_5G09970)"/>
    <property type="match status" value="1"/>
</dbReference>
<proteinExistence type="predicted"/>
<name>A0A0L1JHV6_ASPN3</name>
<dbReference type="RefSeq" id="XP_015411876.1">
    <property type="nucleotide sequence ID" value="XM_015545948.1"/>
</dbReference>
<keyword evidence="3" id="KW-1185">Reference proteome</keyword>
<dbReference type="GO" id="GO:0050151">
    <property type="term" value="F:oleate hydratase activity"/>
    <property type="evidence" value="ECO:0007669"/>
    <property type="project" value="InterPro"/>
</dbReference>
<gene>
    <name evidence="2" type="ORF">ANOM_000690</name>
</gene>
<dbReference type="InterPro" id="IPR036188">
    <property type="entry name" value="FAD/NAD-bd_sf"/>
</dbReference>
<accession>A0A0L1JHV6</accession>
<dbReference type="EMBL" id="JNOM01000007">
    <property type="protein sequence ID" value="KNG90953.1"/>
    <property type="molecule type" value="Genomic_DNA"/>
</dbReference>
<dbReference type="Gene3D" id="3.50.50.60">
    <property type="entry name" value="FAD/NAD(P)-binding domain"/>
    <property type="match status" value="3"/>
</dbReference>
<organism evidence="2 3">
    <name type="scientific">Aspergillus nomiae NRRL (strain ATCC 15546 / NRRL 13137 / CBS 260.88 / M93)</name>
    <dbReference type="NCBI Taxonomy" id="1509407"/>
    <lineage>
        <taxon>Eukaryota</taxon>
        <taxon>Fungi</taxon>
        <taxon>Dikarya</taxon>
        <taxon>Ascomycota</taxon>
        <taxon>Pezizomycotina</taxon>
        <taxon>Eurotiomycetes</taxon>
        <taxon>Eurotiomycetidae</taxon>
        <taxon>Eurotiales</taxon>
        <taxon>Aspergillaceae</taxon>
        <taxon>Aspergillus</taxon>
        <taxon>Aspergillus subgen. Circumdati</taxon>
    </lineage>
</organism>
<dbReference type="OrthoDB" id="545169at2759"/>